<sequence length="52" mass="6707">MPQMSPMLWLWLYMYIIMMFIIFISLIYFMVNYKMIYKSIKNYKLILYQFTW</sequence>
<accession>A0A6G6D9T6</accession>
<reference evidence="2" key="1">
    <citation type="submission" date="2019-02" db="EMBL/GenBank/DDBJ databases">
        <authorList>
            <person name="Wu Y.F."/>
            <person name="Li H."/>
            <person name="Cai W.Z."/>
        </authorList>
    </citation>
    <scope>NUCLEOTIDE SEQUENCE</scope>
</reference>
<keyword evidence="1" id="KW-0812">Transmembrane</keyword>
<name>A0A6G6D9T6_9HYME</name>
<evidence type="ECO:0000256" key="1">
    <source>
        <dbReference type="SAM" id="Phobius"/>
    </source>
</evidence>
<proteinExistence type="predicted"/>
<gene>
    <name evidence="2" type="primary">ATP8</name>
</gene>
<dbReference type="AlphaFoldDB" id="A0A6G6D9T6"/>
<reference evidence="2" key="2">
    <citation type="journal article" date="2020" name="Int. J. Biol. Macromol.">
        <title>Novel gene rearrangement in the mitochondrial genome of Pachyneuron aphidis (Hymenoptera: Pteromalidae).</title>
        <authorList>
            <person name="Wu Y."/>
            <person name="Yang H."/>
            <person name="Feng Z."/>
            <person name="Li B."/>
            <person name="Zhou W."/>
            <person name="Song F."/>
            <person name="Li H."/>
            <person name="Zhang L."/>
            <person name="Cai W."/>
        </authorList>
    </citation>
    <scope>NUCLEOTIDE SEQUENCE</scope>
</reference>
<evidence type="ECO:0000313" key="2">
    <source>
        <dbReference type="EMBL" id="QIE13307.1"/>
    </source>
</evidence>
<geneLocation type="mitochondrion" evidence="2"/>
<organism evidence="2">
    <name type="scientific">Pachyneuron aphidis</name>
    <dbReference type="NCBI Taxonomy" id="909094"/>
    <lineage>
        <taxon>Eukaryota</taxon>
        <taxon>Metazoa</taxon>
        <taxon>Ecdysozoa</taxon>
        <taxon>Arthropoda</taxon>
        <taxon>Hexapoda</taxon>
        <taxon>Insecta</taxon>
        <taxon>Pterygota</taxon>
        <taxon>Neoptera</taxon>
        <taxon>Endopterygota</taxon>
        <taxon>Hymenoptera</taxon>
        <taxon>Apocrita</taxon>
        <taxon>Proctotrupomorpha</taxon>
        <taxon>Chalcidoidea</taxon>
        <taxon>Pteromalidae</taxon>
        <taxon>Pteromalinae</taxon>
        <taxon>Pachyneuron</taxon>
    </lineage>
</organism>
<keyword evidence="1" id="KW-1133">Transmembrane helix</keyword>
<protein>
    <submittedName>
        <fullName evidence="2">ATP synthase F0 subunit 8</fullName>
    </submittedName>
</protein>
<keyword evidence="1" id="KW-0472">Membrane</keyword>
<keyword evidence="2" id="KW-0496">Mitochondrion</keyword>
<dbReference type="EMBL" id="MK577639">
    <property type="protein sequence ID" value="QIE13307.1"/>
    <property type="molecule type" value="Genomic_DNA"/>
</dbReference>
<feature type="transmembrane region" description="Helical" evidence="1">
    <location>
        <begin position="12"/>
        <end position="31"/>
    </location>
</feature>